<keyword evidence="7" id="KW-1185">Reference proteome</keyword>
<accession>A0A1E4SFA0</accession>
<evidence type="ECO:0000313" key="6">
    <source>
        <dbReference type="EMBL" id="ODV78082.1"/>
    </source>
</evidence>
<dbReference type="PROSITE" id="PS00344">
    <property type="entry name" value="GATA_ZN_FINGER_1"/>
    <property type="match status" value="1"/>
</dbReference>
<dbReference type="RefSeq" id="XP_020063204.1">
    <property type="nucleotide sequence ID" value="XM_020208295.1"/>
</dbReference>
<dbReference type="OrthoDB" id="2162994at2759"/>
<dbReference type="InterPro" id="IPR051140">
    <property type="entry name" value="GATA_TF"/>
</dbReference>
<dbReference type="Proteomes" id="UP000094285">
    <property type="component" value="Unassembled WGS sequence"/>
</dbReference>
<dbReference type="PANTHER" id="PTHR45658:SF18">
    <property type="entry name" value="PROTEIN GAT2"/>
    <property type="match status" value="1"/>
</dbReference>
<dbReference type="GeneID" id="30982432"/>
<dbReference type="Gene3D" id="3.30.50.10">
    <property type="entry name" value="Erythroid Transcription Factor GATA-1, subunit A"/>
    <property type="match status" value="1"/>
</dbReference>
<dbReference type="EMBL" id="KV453914">
    <property type="protein sequence ID" value="ODV78082.1"/>
    <property type="molecule type" value="Genomic_DNA"/>
</dbReference>
<gene>
    <name evidence="6" type="ORF">CANTADRAFT_295474</name>
</gene>
<dbReference type="PANTHER" id="PTHR45658">
    <property type="entry name" value="GATA TRANSCRIPTION FACTOR"/>
    <property type="match status" value="1"/>
</dbReference>
<evidence type="ECO:0000256" key="1">
    <source>
        <dbReference type="ARBA" id="ARBA00022723"/>
    </source>
</evidence>
<dbReference type="PROSITE" id="PS50114">
    <property type="entry name" value="GATA_ZN_FINGER_2"/>
    <property type="match status" value="1"/>
</dbReference>
<dbReference type="GO" id="GO:0006355">
    <property type="term" value="P:regulation of DNA-templated transcription"/>
    <property type="evidence" value="ECO:0007669"/>
    <property type="project" value="InterPro"/>
</dbReference>
<dbReference type="CDD" id="cd00202">
    <property type="entry name" value="ZnF_GATA"/>
    <property type="match status" value="1"/>
</dbReference>
<proteinExistence type="predicted"/>
<protein>
    <recommendedName>
        <fullName evidence="5">GATA-type domain-containing protein</fullName>
    </recommendedName>
</protein>
<dbReference type="Pfam" id="PF00320">
    <property type="entry name" value="GATA"/>
    <property type="match status" value="1"/>
</dbReference>
<evidence type="ECO:0000313" key="7">
    <source>
        <dbReference type="Proteomes" id="UP000094285"/>
    </source>
</evidence>
<sequence>MTKINECTAHAVSKERLPSIAELIQVFRTDDLAKVSKDPRHQTTPNYERNKRFNEVKDGPSQDYLELCPKKKPSLLELKDIKPVQNFMDSFESLARLLNTYVQHTQNGNEVSGIKTTNGEKVQSFPVELMNLELIQMLLELQKIKHYQRVQRRSSRLEHRGRVDNSNKEQRSYLGEVLLLQVNAQTSKDKVNAEQGGLNLGLSLKHAINCHHCGSNSTPEWRRGPTGMRTLCNACGLFYSKLCKRYNSATANRIMRERKCSGDIQNRKMSL</sequence>
<dbReference type="GO" id="GO:0043565">
    <property type="term" value="F:sequence-specific DNA binding"/>
    <property type="evidence" value="ECO:0007669"/>
    <property type="project" value="InterPro"/>
</dbReference>
<organism evidence="6 7">
    <name type="scientific">Suhomyces tanzawaensis NRRL Y-17324</name>
    <dbReference type="NCBI Taxonomy" id="984487"/>
    <lineage>
        <taxon>Eukaryota</taxon>
        <taxon>Fungi</taxon>
        <taxon>Dikarya</taxon>
        <taxon>Ascomycota</taxon>
        <taxon>Saccharomycotina</taxon>
        <taxon>Pichiomycetes</taxon>
        <taxon>Debaryomycetaceae</taxon>
        <taxon>Suhomyces</taxon>
    </lineage>
</organism>
<dbReference type="STRING" id="984487.A0A1E4SFA0"/>
<keyword evidence="1" id="KW-0479">Metal-binding</keyword>
<dbReference type="AlphaFoldDB" id="A0A1E4SFA0"/>
<dbReference type="InterPro" id="IPR000679">
    <property type="entry name" value="Znf_GATA"/>
</dbReference>
<evidence type="ECO:0000256" key="4">
    <source>
        <dbReference type="PROSITE-ProRule" id="PRU00094"/>
    </source>
</evidence>
<evidence type="ECO:0000259" key="5">
    <source>
        <dbReference type="PROSITE" id="PS50114"/>
    </source>
</evidence>
<feature type="domain" description="GATA-type" evidence="5">
    <location>
        <begin position="204"/>
        <end position="239"/>
    </location>
</feature>
<evidence type="ECO:0000256" key="2">
    <source>
        <dbReference type="ARBA" id="ARBA00022771"/>
    </source>
</evidence>
<dbReference type="SUPFAM" id="SSF57716">
    <property type="entry name" value="Glucocorticoid receptor-like (DNA-binding domain)"/>
    <property type="match status" value="1"/>
</dbReference>
<name>A0A1E4SFA0_9ASCO</name>
<dbReference type="GO" id="GO:0008270">
    <property type="term" value="F:zinc ion binding"/>
    <property type="evidence" value="ECO:0007669"/>
    <property type="project" value="UniProtKB-KW"/>
</dbReference>
<dbReference type="InterPro" id="IPR013088">
    <property type="entry name" value="Znf_NHR/GATA"/>
</dbReference>
<dbReference type="SMART" id="SM00401">
    <property type="entry name" value="ZnF_GATA"/>
    <property type="match status" value="1"/>
</dbReference>
<reference evidence="7" key="1">
    <citation type="submission" date="2016-05" db="EMBL/GenBank/DDBJ databases">
        <title>Comparative genomics of biotechnologically important yeasts.</title>
        <authorList>
            <consortium name="DOE Joint Genome Institute"/>
            <person name="Riley R."/>
            <person name="Haridas S."/>
            <person name="Wolfe K.H."/>
            <person name="Lopes M.R."/>
            <person name="Hittinger C.T."/>
            <person name="Goker M."/>
            <person name="Salamov A."/>
            <person name="Wisecaver J."/>
            <person name="Long T.M."/>
            <person name="Aerts A.L."/>
            <person name="Barry K."/>
            <person name="Choi C."/>
            <person name="Clum A."/>
            <person name="Coughlan A.Y."/>
            <person name="Deshpande S."/>
            <person name="Douglass A.P."/>
            <person name="Hanson S.J."/>
            <person name="Klenk H.-P."/>
            <person name="Labutti K."/>
            <person name="Lapidus A."/>
            <person name="Lindquist E."/>
            <person name="Lipzen A."/>
            <person name="Meier-Kolthoff J.P."/>
            <person name="Ohm R.A."/>
            <person name="Otillar R.P."/>
            <person name="Pangilinan J."/>
            <person name="Peng Y."/>
            <person name="Rokas A."/>
            <person name="Rosa C.A."/>
            <person name="Scheuner C."/>
            <person name="Sibirny A.A."/>
            <person name="Slot J.C."/>
            <person name="Stielow J.B."/>
            <person name="Sun H."/>
            <person name="Kurtzman C.P."/>
            <person name="Blackwell M."/>
            <person name="Grigoriev I.V."/>
            <person name="Jeffries T.W."/>
        </authorList>
    </citation>
    <scope>NUCLEOTIDE SEQUENCE [LARGE SCALE GENOMIC DNA]</scope>
    <source>
        <strain evidence="7">NRRL Y-17324</strain>
    </source>
</reference>
<keyword evidence="3" id="KW-0862">Zinc</keyword>
<keyword evidence="2 4" id="KW-0863">Zinc-finger</keyword>
<evidence type="ECO:0000256" key="3">
    <source>
        <dbReference type="ARBA" id="ARBA00022833"/>
    </source>
</evidence>